<reference evidence="2" key="1">
    <citation type="submission" date="2025-08" db="UniProtKB">
        <authorList>
            <consortium name="Ensembl"/>
        </authorList>
    </citation>
    <scope>IDENTIFICATION</scope>
</reference>
<feature type="chain" id="PRO_5034940015" evidence="1">
    <location>
        <begin position="20"/>
        <end position="88"/>
    </location>
</feature>
<dbReference type="Proteomes" id="UP000694389">
    <property type="component" value="Unassembled WGS sequence"/>
</dbReference>
<dbReference type="InterPro" id="IPR045860">
    <property type="entry name" value="Snake_toxin-like_sf"/>
</dbReference>
<keyword evidence="3" id="KW-1185">Reference proteome</keyword>
<feature type="signal peptide" evidence="1">
    <location>
        <begin position="1"/>
        <end position="19"/>
    </location>
</feature>
<protein>
    <submittedName>
        <fullName evidence="2">Uncharacterized protein</fullName>
    </submittedName>
</protein>
<accession>A0A8C4F757</accession>
<proteinExistence type="predicted"/>
<dbReference type="GeneTree" id="ENSGT01150000287041"/>
<evidence type="ECO:0000313" key="3">
    <source>
        <dbReference type="Proteomes" id="UP000694389"/>
    </source>
</evidence>
<evidence type="ECO:0000313" key="2">
    <source>
        <dbReference type="Ensembl" id="ENSDLAP00005028956.1"/>
    </source>
</evidence>
<dbReference type="Ensembl" id="ENSDLAT00005030899.2">
    <property type="protein sequence ID" value="ENSDLAP00005028956.1"/>
    <property type="gene ID" value="ENSDLAG00005013039.2"/>
</dbReference>
<evidence type="ECO:0000256" key="1">
    <source>
        <dbReference type="SAM" id="SignalP"/>
    </source>
</evidence>
<reference evidence="2" key="2">
    <citation type="submission" date="2025-09" db="UniProtKB">
        <authorList>
            <consortium name="Ensembl"/>
        </authorList>
    </citation>
    <scope>IDENTIFICATION</scope>
</reference>
<dbReference type="Gene3D" id="2.10.60.10">
    <property type="entry name" value="CD59"/>
    <property type="match status" value="1"/>
</dbReference>
<dbReference type="AlphaFoldDB" id="A0A8C4F757"/>
<name>A0A8C4F757_DICLA</name>
<dbReference type="SUPFAM" id="SSF57302">
    <property type="entry name" value="Snake toxin-like"/>
    <property type="match status" value="1"/>
</dbReference>
<organism evidence="2 3">
    <name type="scientific">Dicentrarchus labrax</name>
    <name type="common">European seabass</name>
    <name type="synonym">Morone labrax</name>
    <dbReference type="NCBI Taxonomy" id="13489"/>
    <lineage>
        <taxon>Eukaryota</taxon>
        <taxon>Metazoa</taxon>
        <taxon>Chordata</taxon>
        <taxon>Craniata</taxon>
        <taxon>Vertebrata</taxon>
        <taxon>Euteleostomi</taxon>
        <taxon>Actinopterygii</taxon>
        <taxon>Neopterygii</taxon>
        <taxon>Teleostei</taxon>
        <taxon>Neoteleostei</taxon>
        <taxon>Acanthomorphata</taxon>
        <taxon>Eupercaria</taxon>
        <taxon>Moronidae</taxon>
        <taxon>Dicentrarchus</taxon>
    </lineage>
</organism>
<keyword evidence="1" id="KW-0732">Signal</keyword>
<sequence length="88" mass="9454">MKTVILALFVLLAVSQSEGLRCNCGGLKQCSSPVETCYGSNNVCASVIIYAGSRPSYFKGCMTSNECMRMNHPGISSASCCRTDQCNR</sequence>